<proteinExistence type="predicted"/>
<reference evidence="1 2" key="1">
    <citation type="submission" date="2016-05" db="EMBL/GenBank/DDBJ databases">
        <authorList>
            <person name="Wang S."/>
            <person name="Zhu B."/>
        </authorList>
    </citation>
    <scope>NUCLEOTIDE SEQUENCE [LARGE SCALE GENOMIC DNA]</scope>
    <source>
        <strain evidence="1 2">CRS05-R5</strain>
    </source>
</reference>
<name>A0AAC9BTF4_9PSED</name>
<dbReference type="Proteomes" id="UP000078142">
    <property type="component" value="Chromosome"/>
</dbReference>
<accession>A0AAC9BTF4</accession>
<organism evidence="1 2">
    <name type="scientific">Pseudomonas koreensis</name>
    <dbReference type="NCBI Taxonomy" id="198620"/>
    <lineage>
        <taxon>Bacteria</taxon>
        <taxon>Pseudomonadati</taxon>
        <taxon>Pseudomonadota</taxon>
        <taxon>Gammaproteobacteria</taxon>
        <taxon>Pseudomonadales</taxon>
        <taxon>Pseudomonadaceae</taxon>
        <taxon>Pseudomonas</taxon>
    </lineage>
</organism>
<sequence>MNKSINTKEQLDALLQEVGQGSNGDFYASIGGRSFVSATKENAIFYIARNDFMIIGVDDNKKSHVAFCVPKSLVGDGPHDVAWYKGDLTWTAEDNGNYQLIKSGRATLTFLKKEHERIGATGKIYFVLPDGREIEGDFNIKLV</sequence>
<protein>
    <submittedName>
        <fullName evidence="1">Uncharacterized protein</fullName>
    </submittedName>
</protein>
<dbReference type="RefSeq" id="WP_064587223.1">
    <property type="nucleotide sequence ID" value="NZ_BMOG01000012.1"/>
</dbReference>
<dbReference type="EMBL" id="CP015852">
    <property type="protein sequence ID" value="ANH97959.1"/>
    <property type="molecule type" value="Genomic_DNA"/>
</dbReference>
<dbReference type="GeneID" id="93488949"/>
<dbReference type="AlphaFoldDB" id="A0AAC9BTF4"/>
<gene>
    <name evidence="1" type="ORF">A8L59_11215</name>
</gene>
<evidence type="ECO:0000313" key="2">
    <source>
        <dbReference type="Proteomes" id="UP000078142"/>
    </source>
</evidence>
<evidence type="ECO:0000313" key="1">
    <source>
        <dbReference type="EMBL" id="ANH97959.1"/>
    </source>
</evidence>